<keyword evidence="2 3" id="KW-0808">Transferase</keyword>
<dbReference type="Gene3D" id="3.40.47.10">
    <property type="match status" value="2"/>
</dbReference>
<dbReference type="InterPro" id="IPR001099">
    <property type="entry name" value="Chalcone/stilbene_synt_N"/>
</dbReference>
<accession>A0A2K1R1B1</accession>
<evidence type="ECO:0000313" key="6">
    <source>
        <dbReference type="EMBL" id="PNS21082.1"/>
    </source>
</evidence>
<dbReference type="PANTHER" id="PTHR11877">
    <property type="entry name" value="HYDROXYMETHYLGLUTARYL-COA SYNTHASE"/>
    <property type="match status" value="1"/>
</dbReference>
<feature type="domain" description="Chalcone/stilbene synthase N-terminal" evidence="4">
    <location>
        <begin position="101"/>
        <end position="232"/>
    </location>
</feature>
<comment type="caution">
    <text evidence="6">The sequence shown here is derived from an EMBL/GenBank/DDBJ whole genome shotgun (WGS) entry which is preliminary data.</text>
</comment>
<dbReference type="GO" id="GO:0030639">
    <property type="term" value="P:polyketide biosynthetic process"/>
    <property type="evidence" value="ECO:0007669"/>
    <property type="project" value="TreeGrafter"/>
</dbReference>
<evidence type="ECO:0000259" key="4">
    <source>
        <dbReference type="Pfam" id="PF00195"/>
    </source>
</evidence>
<protein>
    <submittedName>
        <fullName evidence="6">Alpha-pyrone synthesis polyketide synthase-like Pks11</fullName>
    </submittedName>
</protein>
<evidence type="ECO:0000256" key="1">
    <source>
        <dbReference type="ARBA" id="ARBA00005531"/>
    </source>
</evidence>
<dbReference type="AlphaFoldDB" id="A0A2K1R1B1"/>
<sequence length="395" mass="41444">MSHETASTYIPSTGLPAPVSPKVYITGLAAQYPPYLFRPSDLDTLAAQLHDPSNPGIQRLLHLNRKTGILTLPSVLPSTSFPSPSPPTITELDLTFRHHGTALAVQACHSALAESHHLPSDITHTVAVTCTSTGCPGFDLLVAQTLGLAPTVDRTLLHGVGCAGGLAILRVAAQIVAGATARGGAAVVLAYACELCTPLVRHALVEAARREPGQVGIEGALFSDGAAGVVVCNAMGKGGREAVFEVGAWGTETVPGTVGEMGFFTEGFGYQTTLTRNVPLIARGAMRGMFERLVGEYKSEFGEEVGGSEDFDWALHPGGAAIMDGVRDVMGLSEHQLRASREVYRIKGNSSSPTVLIVLDKLRRMSPGKEHVIATSFGPGVTIEMVVLRKSSGTC</sequence>
<comment type="similarity">
    <text evidence="1 3">Belongs to the thiolase-like superfamily. Chalcone/stilbene synthases family.</text>
</comment>
<dbReference type="InterPro" id="IPR016039">
    <property type="entry name" value="Thiolase-like"/>
</dbReference>
<proteinExistence type="inferred from homology"/>
<dbReference type="InterPro" id="IPR011141">
    <property type="entry name" value="Polyketide_synthase_type-III"/>
</dbReference>
<keyword evidence="7" id="KW-1185">Reference proteome</keyword>
<feature type="domain" description="Chalcone/stilbene synthase C-terminal" evidence="5">
    <location>
        <begin position="267"/>
        <end position="389"/>
    </location>
</feature>
<dbReference type="SUPFAM" id="SSF53901">
    <property type="entry name" value="Thiolase-like"/>
    <property type="match status" value="2"/>
</dbReference>
<dbReference type="PIRSF" id="PIRSF000451">
    <property type="entry name" value="PKS_III"/>
    <property type="match status" value="1"/>
</dbReference>
<dbReference type="InParanoid" id="A0A2K1R1B1"/>
<reference evidence="6 7" key="1">
    <citation type="submission" date="2017-06" db="EMBL/GenBank/DDBJ databases">
        <title>Draft genome sequence of a variant of Elsinoe murrayae.</title>
        <authorList>
            <person name="Cheng Q."/>
        </authorList>
    </citation>
    <scope>NUCLEOTIDE SEQUENCE [LARGE SCALE GENOMIC DNA]</scope>
    <source>
        <strain evidence="6 7">CQ-2017a</strain>
    </source>
</reference>
<evidence type="ECO:0000256" key="3">
    <source>
        <dbReference type="RuleBase" id="RU003633"/>
    </source>
</evidence>
<name>A0A2K1R1B1_9PEZI</name>
<dbReference type="InterPro" id="IPR012328">
    <property type="entry name" value="Chalcone/stilbene_synt_C"/>
</dbReference>
<dbReference type="EMBL" id="NKHZ01000015">
    <property type="protein sequence ID" value="PNS21082.1"/>
    <property type="molecule type" value="Genomic_DNA"/>
</dbReference>
<organism evidence="6 7">
    <name type="scientific">Sphaceloma murrayae</name>
    <dbReference type="NCBI Taxonomy" id="2082308"/>
    <lineage>
        <taxon>Eukaryota</taxon>
        <taxon>Fungi</taxon>
        <taxon>Dikarya</taxon>
        <taxon>Ascomycota</taxon>
        <taxon>Pezizomycotina</taxon>
        <taxon>Dothideomycetes</taxon>
        <taxon>Dothideomycetidae</taxon>
        <taxon>Myriangiales</taxon>
        <taxon>Elsinoaceae</taxon>
        <taxon>Sphaceloma</taxon>
    </lineage>
</organism>
<gene>
    <name evidence="6" type="ORF">CAC42_3419</name>
</gene>
<keyword evidence="3" id="KW-0012">Acyltransferase</keyword>
<evidence type="ECO:0000259" key="5">
    <source>
        <dbReference type="Pfam" id="PF02797"/>
    </source>
</evidence>
<evidence type="ECO:0000256" key="2">
    <source>
        <dbReference type="ARBA" id="ARBA00022679"/>
    </source>
</evidence>
<dbReference type="STRING" id="2082308.A0A2K1R1B1"/>
<dbReference type="OrthoDB" id="329835at2759"/>
<dbReference type="Proteomes" id="UP000243797">
    <property type="component" value="Unassembled WGS sequence"/>
</dbReference>
<dbReference type="Pfam" id="PF00195">
    <property type="entry name" value="Chal_sti_synt_N"/>
    <property type="match status" value="1"/>
</dbReference>
<dbReference type="Pfam" id="PF02797">
    <property type="entry name" value="Chal_sti_synt_C"/>
    <property type="match status" value="1"/>
</dbReference>
<evidence type="ECO:0000313" key="7">
    <source>
        <dbReference type="Proteomes" id="UP000243797"/>
    </source>
</evidence>
<dbReference type="GO" id="GO:0016747">
    <property type="term" value="F:acyltransferase activity, transferring groups other than amino-acyl groups"/>
    <property type="evidence" value="ECO:0007669"/>
    <property type="project" value="InterPro"/>
</dbReference>
<dbReference type="PANTHER" id="PTHR11877:SF46">
    <property type="entry name" value="TYPE III POLYKETIDE SYNTHASE A"/>
    <property type="match status" value="1"/>
</dbReference>